<proteinExistence type="predicted"/>
<dbReference type="KEGG" id="hch:HCH_04205"/>
<protein>
    <submittedName>
        <fullName evidence="1">Uncharacterized protein</fullName>
    </submittedName>
</protein>
<organism evidence="1 2">
    <name type="scientific">Hahella chejuensis (strain KCTC 2396)</name>
    <dbReference type="NCBI Taxonomy" id="349521"/>
    <lineage>
        <taxon>Bacteria</taxon>
        <taxon>Pseudomonadati</taxon>
        <taxon>Pseudomonadota</taxon>
        <taxon>Gammaproteobacteria</taxon>
        <taxon>Oceanospirillales</taxon>
        <taxon>Hahellaceae</taxon>
        <taxon>Hahella</taxon>
    </lineage>
</organism>
<evidence type="ECO:0000313" key="2">
    <source>
        <dbReference type="Proteomes" id="UP000000238"/>
    </source>
</evidence>
<dbReference type="HOGENOM" id="CLU_3409418_0_0_6"/>
<evidence type="ECO:0000313" key="1">
    <source>
        <dbReference type="EMBL" id="ABC30912.1"/>
    </source>
</evidence>
<dbReference type="STRING" id="349521.HCH_04205"/>
<name>Q2SEL2_HAHCH</name>
<reference evidence="1 2" key="1">
    <citation type="journal article" date="2005" name="Nucleic Acids Res.">
        <title>Genomic blueprint of Hahella chejuensis, a marine microbe producing an algicidal agent.</title>
        <authorList>
            <person name="Jeong H."/>
            <person name="Yim J.H."/>
            <person name="Lee C."/>
            <person name="Choi S.-H."/>
            <person name="Park Y.K."/>
            <person name="Yoon S.H."/>
            <person name="Hur C.-G."/>
            <person name="Kang H.-Y."/>
            <person name="Kim D."/>
            <person name="Lee H.H."/>
            <person name="Park K.H."/>
            <person name="Park S.-H."/>
            <person name="Park H.-S."/>
            <person name="Lee H.K."/>
            <person name="Oh T.K."/>
            <person name="Kim J.F."/>
        </authorList>
    </citation>
    <scope>NUCLEOTIDE SEQUENCE [LARGE SCALE GENOMIC DNA]</scope>
    <source>
        <strain evidence="1 2">KCTC 2396</strain>
    </source>
</reference>
<gene>
    <name evidence="1" type="ordered locus">HCH_04205</name>
</gene>
<dbReference type="Proteomes" id="UP000000238">
    <property type="component" value="Chromosome"/>
</dbReference>
<keyword evidence="2" id="KW-1185">Reference proteome</keyword>
<sequence>MVNSNAGNPKISRFNAYIRSTAPHARSLG</sequence>
<accession>Q2SEL2</accession>
<dbReference type="EMBL" id="CP000155">
    <property type="protein sequence ID" value="ABC30912.1"/>
    <property type="molecule type" value="Genomic_DNA"/>
</dbReference>
<dbReference type="AlphaFoldDB" id="Q2SEL2"/>